<evidence type="ECO:0000256" key="2">
    <source>
        <dbReference type="ARBA" id="ARBA00022729"/>
    </source>
</evidence>
<evidence type="ECO:0000313" key="10">
    <source>
        <dbReference type="EMBL" id="TQV72053.1"/>
    </source>
</evidence>
<dbReference type="Proteomes" id="UP000317839">
    <property type="component" value="Unassembled WGS sequence"/>
</dbReference>
<comment type="subcellular location">
    <subcellularLocation>
        <location evidence="1">Cell outer membrane</location>
        <topology evidence="1">Lipid-anchor</topology>
    </subcellularLocation>
</comment>
<keyword evidence="6" id="KW-0449">Lipoprotein</keyword>
<evidence type="ECO:0000256" key="6">
    <source>
        <dbReference type="ARBA" id="ARBA00023288"/>
    </source>
</evidence>
<evidence type="ECO:0000256" key="3">
    <source>
        <dbReference type="ARBA" id="ARBA00023136"/>
    </source>
</evidence>
<evidence type="ECO:0000256" key="8">
    <source>
        <dbReference type="SAM" id="SignalP"/>
    </source>
</evidence>
<reference evidence="10 11" key="1">
    <citation type="submission" date="2019-06" db="EMBL/GenBank/DDBJ databases">
        <title>Draft genome of Aliikangiella marina GYP-15.</title>
        <authorList>
            <person name="Wang G."/>
        </authorList>
    </citation>
    <scope>NUCLEOTIDE SEQUENCE [LARGE SCALE GENOMIC DNA]</scope>
    <source>
        <strain evidence="10 11">GYP-15</strain>
    </source>
</reference>
<evidence type="ECO:0000256" key="7">
    <source>
        <dbReference type="SAM" id="MobiDB-lite"/>
    </source>
</evidence>
<dbReference type="NCBIfam" id="NF047847">
    <property type="entry name" value="SS_mature_LptM"/>
    <property type="match status" value="1"/>
</dbReference>
<evidence type="ECO:0000313" key="11">
    <source>
        <dbReference type="Proteomes" id="UP000317839"/>
    </source>
</evidence>
<accession>A0A545T496</accession>
<evidence type="ECO:0000256" key="4">
    <source>
        <dbReference type="ARBA" id="ARBA00023139"/>
    </source>
</evidence>
<dbReference type="EMBL" id="VIKR01000005">
    <property type="protein sequence ID" value="TQV72000.1"/>
    <property type="molecule type" value="Genomic_DNA"/>
</dbReference>
<dbReference type="InterPro" id="IPR032831">
    <property type="entry name" value="LptM_cons"/>
</dbReference>
<comment type="caution">
    <text evidence="10">The sequence shown here is derived from an EMBL/GenBank/DDBJ whole genome shotgun (WGS) entry which is preliminary data.</text>
</comment>
<feature type="chain" id="PRO_5036135817" description="Lipoprotein" evidence="8">
    <location>
        <begin position="32"/>
        <end position="68"/>
    </location>
</feature>
<evidence type="ECO:0000313" key="9">
    <source>
        <dbReference type="EMBL" id="TQV72000.1"/>
    </source>
</evidence>
<keyword evidence="4" id="KW-0564">Palmitate</keyword>
<feature type="signal peptide" evidence="8">
    <location>
        <begin position="1"/>
        <end position="31"/>
    </location>
</feature>
<proteinExistence type="predicted"/>
<evidence type="ECO:0000256" key="5">
    <source>
        <dbReference type="ARBA" id="ARBA00023237"/>
    </source>
</evidence>
<evidence type="ECO:0008006" key="12">
    <source>
        <dbReference type="Google" id="ProtNLM"/>
    </source>
</evidence>
<dbReference type="EMBL" id="VIKR01000005">
    <property type="protein sequence ID" value="TQV72053.1"/>
    <property type="molecule type" value="Genomic_DNA"/>
</dbReference>
<keyword evidence="11" id="KW-1185">Reference proteome</keyword>
<gene>
    <name evidence="9" type="ORF">FLL45_17400</name>
    <name evidence="10" type="ORF">FLL45_17680</name>
</gene>
<dbReference type="RefSeq" id="WP_142943380.1">
    <property type="nucleotide sequence ID" value="NZ_VIKR01000005.1"/>
</dbReference>
<feature type="region of interest" description="Disordered" evidence="7">
    <location>
        <begin position="36"/>
        <end position="68"/>
    </location>
</feature>
<name>A0A545T496_9GAMM</name>
<feature type="compositionally biased region" description="Basic and acidic residues" evidence="7">
    <location>
        <begin position="38"/>
        <end position="50"/>
    </location>
</feature>
<dbReference type="AlphaFoldDB" id="A0A545T496"/>
<keyword evidence="5" id="KW-0998">Cell outer membrane</keyword>
<organism evidence="10 11">
    <name type="scientific">Aliikangiella marina</name>
    <dbReference type="NCBI Taxonomy" id="1712262"/>
    <lineage>
        <taxon>Bacteria</taxon>
        <taxon>Pseudomonadati</taxon>
        <taxon>Pseudomonadota</taxon>
        <taxon>Gammaproteobacteria</taxon>
        <taxon>Oceanospirillales</taxon>
        <taxon>Pleioneaceae</taxon>
        <taxon>Aliikangiella</taxon>
    </lineage>
</organism>
<keyword evidence="2 8" id="KW-0732">Signal</keyword>
<evidence type="ECO:0000256" key="1">
    <source>
        <dbReference type="ARBA" id="ARBA00004459"/>
    </source>
</evidence>
<sequence>MPKKNASTLRNRLLSISLFLLLVAACGQKGALISPSEVAEKRAEAEKIEQQARQQQLPANKKENKNND</sequence>
<protein>
    <recommendedName>
        <fullName evidence="12">Lipoprotein</fullName>
    </recommendedName>
</protein>
<keyword evidence="3" id="KW-0472">Membrane</keyword>
<dbReference type="PROSITE" id="PS51257">
    <property type="entry name" value="PROKAR_LIPOPROTEIN"/>
    <property type="match status" value="1"/>
</dbReference>